<gene>
    <name evidence="2" type="ORF">Lmac_1771</name>
</gene>
<organism evidence="2 3">
    <name type="scientific">Legionella maceachernii</name>
    <dbReference type="NCBI Taxonomy" id="466"/>
    <lineage>
        <taxon>Bacteria</taxon>
        <taxon>Pseudomonadati</taxon>
        <taxon>Pseudomonadota</taxon>
        <taxon>Gammaproteobacteria</taxon>
        <taxon>Legionellales</taxon>
        <taxon>Legionellaceae</taxon>
        <taxon>Legionella</taxon>
    </lineage>
</organism>
<name>A0A0W0W0P1_9GAMM</name>
<feature type="coiled-coil region" evidence="1">
    <location>
        <begin position="41"/>
        <end position="68"/>
    </location>
</feature>
<evidence type="ECO:0000256" key="1">
    <source>
        <dbReference type="SAM" id="Coils"/>
    </source>
</evidence>
<dbReference type="EMBL" id="LNYL01000042">
    <property type="protein sequence ID" value="KTD26000.1"/>
    <property type="molecule type" value="Genomic_DNA"/>
</dbReference>
<protein>
    <submittedName>
        <fullName evidence="2">Uncharacterized protein</fullName>
    </submittedName>
</protein>
<evidence type="ECO:0000313" key="2">
    <source>
        <dbReference type="EMBL" id="KTD26000.1"/>
    </source>
</evidence>
<dbReference type="Proteomes" id="UP000054908">
    <property type="component" value="Unassembled WGS sequence"/>
</dbReference>
<proteinExistence type="predicted"/>
<evidence type="ECO:0000313" key="3">
    <source>
        <dbReference type="Proteomes" id="UP000054908"/>
    </source>
</evidence>
<accession>A0A0W0W0P1</accession>
<keyword evidence="1" id="KW-0175">Coiled coil</keyword>
<reference evidence="2 3" key="1">
    <citation type="submission" date="2015-11" db="EMBL/GenBank/DDBJ databases">
        <title>Genomic analysis of 38 Legionella species identifies large and diverse effector repertoires.</title>
        <authorList>
            <person name="Burstein D."/>
            <person name="Amaro F."/>
            <person name="Zusman T."/>
            <person name="Lifshitz Z."/>
            <person name="Cohen O."/>
            <person name="Gilbert J.A."/>
            <person name="Pupko T."/>
            <person name="Shuman H.A."/>
            <person name="Segal G."/>
        </authorList>
    </citation>
    <scope>NUCLEOTIDE SEQUENCE [LARGE SCALE GENOMIC DNA]</scope>
    <source>
        <strain evidence="2 3">PX-1-G2-E2</strain>
    </source>
</reference>
<dbReference type="AlphaFoldDB" id="A0A0W0W0P1"/>
<sequence>MLTLFELAFTKKELPVKITIKTIVDAHKTEIKEMCELRQKIAAFARRVADLEEEKKRLLQSAQEQEKNLRIGGHQSRK</sequence>
<comment type="caution">
    <text evidence="2">The sequence shown here is derived from an EMBL/GenBank/DDBJ whole genome shotgun (WGS) entry which is preliminary data.</text>
</comment>
<keyword evidence="3" id="KW-1185">Reference proteome</keyword>
<dbReference type="PATRIC" id="fig|466.6.peg.1861"/>